<dbReference type="Proteomes" id="UP001497497">
    <property type="component" value="Unassembled WGS sequence"/>
</dbReference>
<feature type="non-terminal residue" evidence="1">
    <location>
        <position position="1"/>
    </location>
</feature>
<dbReference type="PANTHER" id="PTHR21740:SF8">
    <property type="entry name" value="NCK-ASSOCIATED PROTEIN 5"/>
    <property type="match status" value="1"/>
</dbReference>
<keyword evidence="2" id="KW-1185">Reference proteome</keyword>
<dbReference type="InterPro" id="IPR026163">
    <property type="entry name" value="Nckap5l"/>
</dbReference>
<dbReference type="EMBL" id="CAXITT010000019">
    <property type="protein sequence ID" value="CAL1527531.1"/>
    <property type="molecule type" value="Genomic_DNA"/>
</dbReference>
<evidence type="ECO:0000313" key="1">
    <source>
        <dbReference type="EMBL" id="CAL1527531.1"/>
    </source>
</evidence>
<proteinExistence type="predicted"/>
<accession>A0AAV2H202</accession>
<reference evidence="1 2" key="1">
    <citation type="submission" date="2024-04" db="EMBL/GenBank/DDBJ databases">
        <authorList>
            <consortium name="Genoscope - CEA"/>
            <person name="William W."/>
        </authorList>
    </citation>
    <scope>NUCLEOTIDE SEQUENCE [LARGE SCALE GENOMIC DNA]</scope>
</reference>
<sequence>RVETKLSLERVKMVEAEGSSLMLENEQQRQWYEKCLDEIANQVVQALLAHK</sequence>
<evidence type="ECO:0000313" key="2">
    <source>
        <dbReference type="Proteomes" id="UP001497497"/>
    </source>
</evidence>
<dbReference type="AlphaFoldDB" id="A0AAV2H202"/>
<name>A0AAV2H202_LYMST</name>
<organism evidence="1 2">
    <name type="scientific">Lymnaea stagnalis</name>
    <name type="common">Great pond snail</name>
    <name type="synonym">Helix stagnalis</name>
    <dbReference type="NCBI Taxonomy" id="6523"/>
    <lineage>
        <taxon>Eukaryota</taxon>
        <taxon>Metazoa</taxon>
        <taxon>Spiralia</taxon>
        <taxon>Lophotrochozoa</taxon>
        <taxon>Mollusca</taxon>
        <taxon>Gastropoda</taxon>
        <taxon>Heterobranchia</taxon>
        <taxon>Euthyneura</taxon>
        <taxon>Panpulmonata</taxon>
        <taxon>Hygrophila</taxon>
        <taxon>Lymnaeoidea</taxon>
        <taxon>Lymnaeidae</taxon>
        <taxon>Lymnaea</taxon>
    </lineage>
</organism>
<gene>
    <name evidence="1" type="ORF">GSLYS_00001708001</name>
</gene>
<protein>
    <submittedName>
        <fullName evidence="1">Uncharacterized protein</fullName>
    </submittedName>
</protein>
<comment type="caution">
    <text evidence="1">The sequence shown here is derived from an EMBL/GenBank/DDBJ whole genome shotgun (WGS) entry which is preliminary data.</text>
</comment>
<feature type="non-terminal residue" evidence="1">
    <location>
        <position position="51"/>
    </location>
</feature>
<dbReference type="GO" id="GO:0035371">
    <property type="term" value="C:microtubule plus-end"/>
    <property type="evidence" value="ECO:0007669"/>
    <property type="project" value="TreeGrafter"/>
</dbReference>
<dbReference type="GO" id="GO:0007019">
    <property type="term" value="P:microtubule depolymerization"/>
    <property type="evidence" value="ECO:0007669"/>
    <property type="project" value="TreeGrafter"/>
</dbReference>
<dbReference type="GO" id="GO:0001578">
    <property type="term" value="P:microtubule bundle formation"/>
    <property type="evidence" value="ECO:0007669"/>
    <property type="project" value="TreeGrafter"/>
</dbReference>
<dbReference type="PANTHER" id="PTHR21740">
    <property type="entry name" value="NCK-ASSOCIATED PROTEIN 5"/>
    <property type="match status" value="1"/>
</dbReference>